<proteinExistence type="predicted"/>
<evidence type="ECO:0000313" key="3">
    <source>
        <dbReference type="EMBL" id="OQR87231.1"/>
    </source>
</evidence>
<dbReference type="EMBL" id="JNBR01001456">
    <property type="protein sequence ID" value="OQR87231.1"/>
    <property type="molecule type" value="Genomic_DNA"/>
</dbReference>
<feature type="domain" description="Little elongation complex subunit 2 C-terminal" evidence="2">
    <location>
        <begin position="322"/>
        <end position="487"/>
    </location>
</feature>
<dbReference type="GO" id="GO:0042795">
    <property type="term" value="P:snRNA transcription by RNA polymerase II"/>
    <property type="evidence" value="ECO:0007669"/>
    <property type="project" value="TreeGrafter"/>
</dbReference>
<reference evidence="3 4" key="1">
    <citation type="journal article" date="2014" name="Genome Biol. Evol.">
        <title>The secreted proteins of Achlya hypogyna and Thraustotheca clavata identify the ancestral oomycete secretome and reveal gene acquisitions by horizontal gene transfer.</title>
        <authorList>
            <person name="Misner I."/>
            <person name="Blouin N."/>
            <person name="Leonard G."/>
            <person name="Richards T.A."/>
            <person name="Lane C.E."/>
        </authorList>
    </citation>
    <scope>NUCLEOTIDE SEQUENCE [LARGE SCALE GENOMIC DNA]</scope>
    <source>
        <strain evidence="3 4">ATCC 48635</strain>
    </source>
</reference>
<dbReference type="InterPro" id="IPR019535">
    <property type="entry name" value="ICE2_C"/>
</dbReference>
<dbReference type="OrthoDB" id="289162at2759"/>
<dbReference type="Pfam" id="PF10505">
    <property type="entry name" value="NARG2_C"/>
    <property type="match status" value="1"/>
</dbReference>
<organism evidence="3 4">
    <name type="scientific">Achlya hypogyna</name>
    <name type="common">Oomycete</name>
    <name type="synonym">Protoachlya hypogyna</name>
    <dbReference type="NCBI Taxonomy" id="1202772"/>
    <lineage>
        <taxon>Eukaryota</taxon>
        <taxon>Sar</taxon>
        <taxon>Stramenopiles</taxon>
        <taxon>Oomycota</taxon>
        <taxon>Saprolegniomycetes</taxon>
        <taxon>Saprolegniales</taxon>
        <taxon>Achlyaceae</taxon>
        <taxon>Achlya</taxon>
    </lineage>
</organism>
<dbReference type="GO" id="GO:0042796">
    <property type="term" value="P:snRNA transcription by RNA polymerase III"/>
    <property type="evidence" value="ECO:0007669"/>
    <property type="project" value="TreeGrafter"/>
</dbReference>
<gene>
    <name evidence="3" type="ORF">ACHHYP_09341</name>
</gene>
<evidence type="ECO:0000313" key="4">
    <source>
        <dbReference type="Proteomes" id="UP000243579"/>
    </source>
</evidence>
<protein>
    <recommendedName>
        <fullName evidence="2">Little elongation complex subunit 2 C-terminal domain-containing protein</fullName>
    </recommendedName>
</protein>
<feature type="compositionally biased region" description="Basic residues" evidence="1">
    <location>
        <begin position="625"/>
        <end position="635"/>
    </location>
</feature>
<dbReference type="AlphaFoldDB" id="A0A1V9YNK5"/>
<dbReference type="PANTHER" id="PTHR14633:SF3">
    <property type="entry name" value="LITTLE ELONGATION COMPLEX SUBUNIT 2"/>
    <property type="match status" value="1"/>
</dbReference>
<comment type="caution">
    <text evidence="3">The sequence shown here is derived from an EMBL/GenBank/DDBJ whole genome shotgun (WGS) entry which is preliminary data.</text>
</comment>
<dbReference type="PANTHER" id="PTHR14633">
    <property type="entry name" value="LITTLE ELONGATION COMPLEX SUBUNIT 2"/>
    <property type="match status" value="1"/>
</dbReference>
<dbReference type="Proteomes" id="UP000243579">
    <property type="component" value="Unassembled WGS sequence"/>
</dbReference>
<evidence type="ECO:0000259" key="2">
    <source>
        <dbReference type="Pfam" id="PF10505"/>
    </source>
</evidence>
<dbReference type="GO" id="GO:0045945">
    <property type="term" value="P:positive regulation of transcription by RNA polymerase III"/>
    <property type="evidence" value="ECO:0007669"/>
    <property type="project" value="TreeGrafter"/>
</dbReference>
<evidence type="ECO:0000256" key="1">
    <source>
        <dbReference type="SAM" id="MobiDB-lite"/>
    </source>
</evidence>
<keyword evidence="4" id="KW-1185">Reference proteome</keyword>
<name>A0A1V9YNK5_ACHHY</name>
<sequence length="635" mass="70349">MKVPMPRGATDGAWLSAEEYDFFSATGSVYAAFSLSVKAPAKVPAKPQVTTDVKLKLPELPTSCLDNVMHQRKTNLTPMDHAMYLELSKKKVNALQRGFPDLLALSDAERETWATLHPIVTSEQRDFRKQFEAEARRDLFVLTALPESIEKAIDIFLQARCAAAIELYPAAYTRVSSISLKTTTVAFQAPKHLARVGPPAPTAPPLRRPFPAPQSKLDPTSVSWTTGTVLSQDPVGLQILQTQQCDVAIAASTLSLLFDNEGDRFRKEWMIPVVVREGPKKHRQSQVVFDKPLVGSTWSGRQKLTLFARKLVKAAVAAPVAKRSYDYHTWTFGTKKVLVRTQNHAMDAESNRPVSIHGKVDYEWSTTHEQLSDSERARFWLQSWLRGNAGIVLGRVNGSGTTVLKVSDESIASVAPTLESPFSKFATVVDVFDHMGELPLGQYVLSYAASFNGIHVYAAGDGGEPLLDLHARLASAGVWDRTKLDWVLPEWELEGQVPYTFVMPTYCKSYAESNGTCARIAKGSRCGNVHLRLDQSRAGMYIVQSCTGTTIKRDQPARRPRFPYCKPALFGKCLQKDCELPHLSHHSFLFALAREYVDSTTQRRMKPAAGDEASTAEGLPARTARGGKRKRKMAT</sequence>
<accession>A0A1V9YNK5</accession>
<feature type="region of interest" description="Disordered" evidence="1">
    <location>
        <begin position="602"/>
        <end position="635"/>
    </location>
</feature>
<dbReference type="GO" id="GO:0008023">
    <property type="term" value="C:transcription elongation factor complex"/>
    <property type="evidence" value="ECO:0007669"/>
    <property type="project" value="InterPro"/>
</dbReference>